<dbReference type="HOGENOM" id="CLU_1497276_0_0_1"/>
<gene>
    <name evidence="2" type="ORF">H105_04742</name>
</gene>
<evidence type="ECO:0000256" key="1">
    <source>
        <dbReference type="SAM" id="MobiDB-lite"/>
    </source>
</evidence>
<proteinExistence type="predicted"/>
<organism evidence="2 3">
    <name type="scientific">Trichophyton soudanense CBS 452.61</name>
    <dbReference type="NCBI Taxonomy" id="1215331"/>
    <lineage>
        <taxon>Eukaryota</taxon>
        <taxon>Fungi</taxon>
        <taxon>Dikarya</taxon>
        <taxon>Ascomycota</taxon>
        <taxon>Pezizomycotina</taxon>
        <taxon>Eurotiomycetes</taxon>
        <taxon>Eurotiomycetidae</taxon>
        <taxon>Onygenales</taxon>
        <taxon>Arthrodermataceae</taxon>
        <taxon>Trichophyton</taxon>
    </lineage>
</organism>
<feature type="region of interest" description="Disordered" evidence="1">
    <location>
        <begin position="1"/>
        <end position="30"/>
    </location>
</feature>
<dbReference type="Proteomes" id="UP000023623">
    <property type="component" value="Unassembled WGS sequence"/>
</dbReference>
<dbReference type="EMBL" id="KK208859">
    <property type="protein sequence ID" value="EZF73272.1"/>
    <property type="molecule type" value="Genomic_DNA"/>
</dbReference>
<feature type="compositionally biased region" description="Polar residues" evidence="1">
    <location>
        <begin position="63"/>
        <end position="75"/>
    </location>
</feature>
<keyword evidence="3" id="KW-1185">Reference proteome</keyword>
<evidence type="ECO:0000313" key="3">
    <source>
        <dbReference type="Proteomes" id="UP000023623"/>
    </source>
</evidence>
<reference evidence="2 3" key="1">
    <citation type="submission" date="2014-02" db="EMBL/GenBank/DDBJ databases">
        <title>The Genome Sequence of Trichophyton rubrum (morphotype soudanense) CBS 452.61.</title>
        <authorList>
            <consortium name="The Broad Institute Genomics Platform"/>
            <person name="Cuomo C.A."/>
            <person name="White T.C."/>
            <person name="Graser Y."/>
            <person name="Martinez-Rossi N."/>
            <person name="Heitman J."/>
            <person name="Young S.K."/>
            <person name="Zeng Q."/>
            <person name="Gargeya S."/>
            <person name="Abouelleil A."/>
            <person name="Alvarado L."/>
            <person name="Chapman S.B."/>
            <person name="Gainer-Dewar J."/>
            <person name="Goldberg J."/>
            <person name="Griggs A."/>
            <person name="Gujja S."/>
            <person name="Hansen M."/>
            <person name="Howarth C."/>
            <person name="Imamovic A."/>
            <person name="Larimer J."/>
            <person name="Martinez D."/>
            <person name="Murphy C."/>
            <person name="Pearson M.D."/>
            <person name="Persinoti G."/>
            <person name="Poon T."/>
            <person name="Priest M."/>
            <person name="Roberts A.D."/>
            <person name="Saif S."/>
            <person name="Shea T.D."/>
            <person name="Sykes S.N."/>
            <person name="Wortman J."/>
            <person name="Nusbaum C."/>
            <person name="Birren B."/>
        </authorList>
    </citation>
    <scope>NUCLEOTIDE SEQUENCE [LARGE SCALE GENOMIC DNA]</scope>
    <source>
        <strain evidence="2 3">CBS 452.61</strain>
    </source>
</reference>
<feature type="region of interest" description="Disordered" evidence="1">
    <location>
        <begin position="43"/>
        <end position="78"/>
    </location>
</feature>
<evidence type="ECO:0000313" key="2">
    <source>
        <dbReference type="EMBL" id="EZF73272.1"/>
    </source>
</evidence>
<accession>A0A022XRH9</accession>
<sequence length="180" mass="20636">MSRGPDKQSVCKWLELSDKKSGDKVQPSKRRAELWNARKWTFLAPQQEHGEGGQRSNTRRKSSSTGLPELTTNEEQPTEYYKVAGSWDEVDVVKRKGRSRTRSGFREAASKLFLASAPLFIARDNSGEELDESLKPEHECFFFSCRLSFKQPAVVQWRHPDRVPWRRNGVTVGQTDIQPV</sequence>
<name>A0A022XRH9_TRISD</name>
<protein>
    <submittedName>
        <fullName evidence="2">Uncharacterized protein</fullName>
    </submittedName>
</protein>
<dbReference type="AlphaFoldDB" id="A0A022XRH9"/>